<evidence type="ECO:0000313" key="6">
    <source>
        <dbReference type="EMBL" id="MBA8829547.1"/>
    </source>
</evidence>
<dbReference type="PROSITE" id="PS50110">
    <property type="entry name" value="RESPONSE_REGULATORY"/>
    <property type="match status" value="1"/>
</dbReference>
<evidence type="ECO:0000259" key="5">
    <source>
        <dbReference type="PROSITE" id="PS51755"/>
    </source>
</evidence>
<protein>
    <submittedName>
        <fullName evidence="6">Two-component system KDP operon response regulator KdpE</fullName>
    </submittedName>
</protein>
<evidence type="ECO:0000256" key="2">
    <source>
        <dbReference type="PROSITE-ProRule" id="PRU00169"/>
    </source>
</evidence>
<dbReference type="SMART" id="SM00862">
    <property type="entry name" value="Trans_reg_C"/>
    <property type="match status" value="1"/>
</dbReference>
<dbReference type="InterPro" id="IPR039420">
    <property type="entry name" value="WalR-like"/>
</dbReference>
<dbReference type="GO" id="GO:0005829">
    <property type="term" value="C:cytosol"/>
    <property type="evidence" value="ECO:0007669"/>
    <property type="project" value="TreeGrafter"/>
</dbReference>
<feature type="modified residue" description="4-aspartylphosphate" evidence="2">
    <location>
        <position position="51"/>
    </location>
</feature>
<dbReference type="GO" id="GO:0006355">
    <property type="term" value="P:regulation of DNA-templated transcription"/>
    <property type="evidence" value="ECO:0007669"/>
    <property type="project" value="InterPro"/>
</dbReference>
<reference evidence="6 7" key="1">
    <citation type="submission" date="2020-07" db="EMBL/GenBank/DDBJ databases">
        <title>Sequencing the genomes of 1000 actinobacteria strains.</title>
        <authorList>
            <person name="Klenk H.-P."/>
        </authorList>
    </citation>
    <scope>NUCLEOTIDE SEQUENCE [LARGE SCALE GENOMIC DNA]</scope>
    <source>
        <strain evidence="6 7">DSM 23737</strain>
    </source>
</reference>
<dbReference type="Gene3D" id="1.10.10.10">
    <property type="entry name" value="Winged helix-like DNA-binding domain superfamily/Winged helix DNA-binding domain"/>
    <property type="match status" value="1"/>
</dbReference>
<dbReference type="Gene3D" id="6.10.250.690">
    <property type="match status" value="1"/>
</dbReference>
<evidence type="ECO:0000256" key="3">
    <source>
        <dbReference type="PROSITE-ProRule" id="PRU01091"/>
    </source>
</evidence>
<keyword evidence="2" id="KW-0597">Phosphoprotein</keyword>
<evidence type="ECO:0000256" key="1">
    <source>
        <dbReference type="ARBA" id="ARBA00023125"/>
    </source>
</evidence>
<dbReference type="InterPro" id="IPR011006">
    <property type="entry name" value="CheY-like_superfamily"/>
</dbReference>
<dbReference type="InterPro" id="IPR016032">
    <property type="entry name" value="Sig_transdc_resp-reg_C-effctor"/>
</dbReference>
<dbReference type="EMBL" id="JACGWU010000005">
    <property type="protein sequence ID" value="MBA8829547.1"/>
    <property type="molecule type" value="Genomic_DNA"/>
</dbReference>
<feature type="domain" description="OmpR/PhoB-type" evidence="5">
    <location>
        <begin position="124"/>
        <end position="227"/>
    </location>
</feature>
<dbReference type="Pfam" id="PF00486">
    <property type="entry name" value="Trans_reg_C"/>
    <property type="match status" value="1"/>
</dbReference>
<dbReference type="PANTHER" id="PTHR48111:SF50">
    <property type="entry name" value="KDP OPERON TRANSCRIPTIONAL REGULATORY PROTEIN KDPE"/>
    <property type="match status" value="1"/>
</dbReference>
<keyword evidence="1 3" id="KW-0238">DNA-binding</keyword>
<sequence length="235" mass="25894">MKILIADDDPQILRALRITLSARGYEIITAANGVEAVNAAIEHHPDIFMLDLGMPELDGIQVIEALRGWTQAPILVVSGRTGAADKVEALDAGADDYVTKPFSIDELLARIRALTRRVPNQEATPVVTIANIAIDLSAKSITKNTQAGSELIRLTPTEWHVLEILVRNAGKLVTRQSLLTDIWGSEHITDTGYLRLYIAQLRKKIEPDPSQPRYLLTESGMGYRFQPDTETATTN</sequence>
<organism evidence="6 7">
    <name type="scientific">Alpinimonas psychrophila</name>
    <dbReference type="NCBI Taxonomy" id="748908"/>
    <lineage>
        <taxon>Bacteria</taxon>
        <taxon>Bacillati</taxon>
        <taxon>Actinomycetota</taxon>
        <taxon>Actinomycetes</taxon>
        <taxon>Micrococcales</taxon>
        <taxon>Microbacteriaceae</taxon>
        <taxon>Alpinimonas</taxon>
    </lineage>
</organism>
<dbReference type="Gene3D" id="3.40.50.2300">
    <property type="match status" value="1"/>
</dbReference>
<dbReference type="GO" id="GO:0000156">
    <property type="term" value="F:phosphorelay response regulator activity"/>
    <property type="evidence" value="ECO:0007669"/>
    <property type="project" value="TreeGrafter"/>
</dbReference>
<dbReference type="GO" id="GO:0032993">
    <property type="term" value="C:protein-DNA complex"/>
    <property type="evidence" value="ECO:0007669"/>
    <property type="project" value="TreeGrafter"/>
</dbReference>
<name>A0A7W3PPJ4_9MICO</name>
<accession>A0A7W3PPJ4</accession>
<dbReference type="RefSeq" id="WP_182484975.1">
    <property type="nucleotide sequence ID" value="NZ_JACGWU010000005.1"/>
</dbReference>
<proteinExistence type="predicted"/>
<dbReference type="InterPro" id="IPR001789">
    <property type="entry name" value="Sig_transdc_resp-reg_receiver"/>
</dbReference>
<dbReference type="Proteomes" id="UP000524237">
    <property type="component" value="Unassembled WGS sequence"/>
</dbReference>
<dbReference type="SUPFAM" id="SSF46894">
    <property type="entry name" value="C-terminal effector domain of the bipartite response regulators"/>
    <property type="match status" value="1"/>
</dbReference>
<dbReference type="InterPro" id="IPR001867">
    <property type="entry name" value="OmpR/PhoB-type_DNA-bd"/>
</dbReference>
<dbReference type="SMART" id="SM00448">
    <property type="entry name" value="REC"/>
    <property type="match status" value="1"/>
</dbReference>
<evidence type="ECO:0000259" key="4">
    <source>
        <dbReference type="PROSITE" id="PS50110"/>
    </source>
</evidence>
<keyword evidence="7" id="KW-1185">Reference proteome</keyword>
<dbReference type="SUPFAM" id="SSF52172">
    <property type="entry name" value="CheY-like"/>
    <property type="match status" value="1"/>
</dbReference>
<dbReference type="InterPro" id="IPR036388">
    <property type="entry name" value="WH-like_DNA-bd_sf"/>
</dbReference>
<dbReference type="PANTHER" id="PTHR48111">
    <property type="entry name" value="REGULATOR OF RPOS"/>
    <property type="match status" value="1"/>
</dbReference>
<dbReference type="PROSITE" id="PS51755">
    <property type="entry name" value="OMPR_PHOB"/>
    <property type="match status" value="1"/>
</dbReference>
<dbReference type="CDD" id="cd00383">
    <property type="entry name" value="trans_reg_C"/>
    <property type="match status" value="1"/>
</dbReference>
<dbReference type="AlphaFoldDB" id="A0A7W3PPJ4"/>
<gene>
    <name evidence="6" type="ORF">FB555_001656</name>
</gene>
<comment type="caution">
    <text evidence="6">The sequence shown here is derived from an EMBL/GenBank/DDBJ whole genome shotgun (WGS) entry which is preliminary data.</text>
</comment>
<feature type="domain" description="Response regulatory" evidence="4">
    <location>
        <begin position="2"/>
        <end position="115"/>
    </location>
</feature>
<feature type="DNA-binding region" description="OmpR/PhoB-type" evidence="3">
    <location>
        <begin position="124"/>
        <end position="227"/>
    </location>
</feature>
<evidence type="ECO:0000313" key="7">
    <source>
        <dbReference type="Proteomes" id="UP000524237"/>
    </source>
</evidence>
<dbReference type="GO" id="GO:0000976">
    <property type="term" value="F:transcription cis-regulatory region binding"/>
    <property type="evidence" value="ECO:0007669"/>
    <property type="project" value="TreeGrafter"/>
</dbReference>
<dbReference type="Pfam" id="PF00072">
    <property type="entry name" value="Response_reg"/>
    <property type="match status" value="1"/>
</dbReference>